<gene>
    <name evidence="3" type="ORF">MTR66_03095</name>
</gene>
<evidence type="ECO:0008006" key="5">
    <source>
        <dbReference type="Google" id="ProtNLM"/>
    </source>
</evidence>
<dbReference type="SMART" id="SM00028">
    <property type="entry name" value="TPR"/>
    <property type="match status" value="5"/>
</dbReference>
<organism evidence="3 4">
    <name type="scientific">Novosphingobium beihaiensis</name>
    <dbReference type="NCBI Taxonomy" id="2930389"/>
    <lineage>
        <taxon>Bacteria</taxon>
        <taxon>Pseudomonadati</taxon>
        <taxon>Pseudomonadota</taxon>
        <taxon>Alphaproteobacteria</taxon>
        <taxon>Sphingomonadales</taxon>
        <taxon>Sphingomonadaceae</taxon>
        <taxon>Novosphingobium</taxon>
    </lineage>
</organism>
<evidence type="ECO:0000313" key="3">
    <source>
        <dbReference type="EMBL" id="MCJ2185797.1"/>
    </source>
</evidence>
<feature type="chain" id="PRO_5045523419" description="Tetratricopeptide repeat protein" evidence="2">
    <location>
        <begin position="32"/>
        <end position="1854"/>
    </location>
</feature>
<dbReference type="RefSeq" id="WP_243917791.1">
    <property type="nucleotide sequence ID" value="NZ_JALHLG010000003.1"/>
</dbReference>
<evidence type="ECO:0000256" key="2">
    <source>
        <dbReference type="SAM" id="SignalP"/>
    </source>
</evidence>
<keyword evidence="4" id="KW-1185">Reference proteome</keyword>
<accession>A0ABT0BL85</accession>
<dbReference type="Proteomes" id="UP001202281">
    <property type="component" value="Unassembled WGS sequence"/>
</dbReference>
<keyword evidence="2" id="KW-0732">Signal</keyword>
<comment type="caution">
    <text evidence="3">The sequence shown here is derived from an EMBL/GenBank/DDBJ whole genome shotgun (WGS) entry which is preliminary data.</text>
</comment>
<dbReference type="SUPFAM" id="SSF48452">
    <property type="entry name" value="TPR-like"/>
    <property type="match status" value="3"/>
</dbReference>
<protein>
    <recommendedName>
        <fullName evidence="5">Tetratricopeptide repeat protein</fullName>
    </recommendedName>
</protein>
<proteinExistence type="predicted"/>
<dbReference type="InterPro" id="IPR019734">
    <property type="entry name" value="TPR_rpt"/>
</dbReference>
<dbReference type="InterPro" id="IPR011990">
    <property type="entry name" value="TPR-like_helical_dom_sf"/>
</dbReference>
<feature type="signal peptide" evidence="2">
    <location>
        <begin position="1"/>
        <end position="31"/>
    </location>
</feature>
<name>A0ABT0BL85_9SPHN</name>
<dbReference type="Gene3D" id="1.25.40.10">
    <property type="entry name" value="Tetratricopeptide repeat domain"/>
    <property type="match status" value="4"/>
</dbReference>
<dbReference type="EMBL" id="JALHLG010000003">
    <property type="protein sequence ID" value="MCJ2185797.1"/>
    <property type="molecule type" value="Genomic_DNA"/>
</dbReference>
<feature type="region of interest" description="Disordered" evidence="1">
    <location>
        <begin position="1825"/>
        <end position="1854"/>
    </location>
</feature>
<reference evidence="3 4" key="1">
    <citation type="submission" date="2022-04" db="EMBL/GenBank/DDBJ databases">
        <title>Identification of a novel bacterium isolated from mangrove sediments.</title>
        <authorList>
            <person name="Pan X."/>
        </authorList>
    </citation>
    <scope>NUCLEOTIDE SEQUENCE [LARGE SCALE GENOMIC DNA]</scope>
    <source>
        <strain evidence="3 4">B2638</strain>
    </source>
</reference>
<sequence>MKPFRSRKLAFAASLSLGTALSTALPLPAAAADAATPATTPGNTMERASALYRQAVLGEGLEALYAGLEGKAAAAGSPQNAAAFLLTRAAVRWQAGDANGAMADTDRAIALDPRYEACLLKARLLDAQGKTAGAATWYRKALPLARTQPERDGLNLRLALIAAMRTPDALASYARSPEAPRDNLATVLALLGRTGEALDLQSQDSAAPRSYADNIRLADWAMAAGRTGAARTYAWSAYAQADKAEDRSYALALVAEAYRKAGDLPDATADLATRQDSPQLEQARVDLLLETGRFDEAIAKVSASRDPQLRRRLPGILDLAGRKDQLIAEYRRLIAAEPATAKWYTALALLYMGQGNTQAAEAVYKPLFSRPGTDIAVLTGAARDMVAMGLSDAALRAITALQDKPAFTVSVGFFLVDTYRAQGEDAKALDMLARLDTQLPPASTRRIDLADSYEALGQRGRSYAILQALERARPALDYDQLVHIARLATETGHDADALARWQKLRRSTDLPARKGYLEKQVIASADKLGQLDAMAGRLDAKLAAGTMGRDDLDLLVAIRLNQRDRAAAVSAVERFARDSGTGDIARLKQLSTVYLRLQDDAGLERTLQDLVRDDPAHAEVYLRQLTLNAVRNPPATQTPEEQARHLQDLLARLDAVAGMDRTDLTRFSAGVYAMASLDDRAIAQYRRLAAMAPDDIDARAQLADTLGKADRQQEAIALLQYAIETQTGEDGFIAAVNTLLDVASQDAGRLQGAGGTQSPRLILAWARRKVLERIARDGEDAGLDTVLADLAQQEGNFTQQLRAYDALLAVAGDQRPTVLRQLVTLTSGSDPSGSSAGPVLGDAARKVAYGRRLLALGREYPPELYADLGRALLGQGDVPGAERAFAMMDDMGGLVNIDQIKGQAYASQGYTAKALDNYSRALLRDRNSLALIVQTSILREQTGDAPRAHDWYQHALERLVRTQPLTGDTGNDTALDVTQYFETLTEGFLLTWPQDDAGQRADLNALSTLFAEAAASAGPAAGQPLAAYPRLALAVRLNRRVAAARNAFGWIAPMEARLARLFPHDPDTLRNAALYRDLVGLRSGTAGAGTDDARWPMQDLDRQAQDTGNAALSLALVLASGDPAAVSALAQQAIAAEAGRRSNASRPARLAQGAAPETPLLFGLLYEAAGWLDRSQVETLILEPLGRTAFHDEALYDLYRAAPSRYKRLEALAGHPLISGDRLVSLITDHSGGRLPLWGTLGQERMTVDELTAAATSRLSREQELALYERLVARMAETGGESVLQGPLVADLLRAPLDAGQQARLAAALEREIDFDRDPQNRTASRIAPKLLVLDALPANRPLLLRAAGMVANRYPDGRDLPRLLESWFAGRHDEAYRLLAALQARTRANDPGSSYAARITRRYFSDEAAASVEDFLKTPVPSQEAAQAFYREHVLAVVNTPQAPGPDDLRRYYEKLLSTDTQNPAWLSGLLSIEFTQGNLAGLVKRLAPYAAQHSDDAEAASVLQIAYLLQGQPQAAQAVASSSGIDVNDPGWLAEMINRSSSVRQTPEPDMRGLFAQLYGRWREQTPQAPVIAQVEQSMARDNAPQDGSATALLAPLTRALARNPQEAASALRGLWRATAEGIDQGPSDLPSRPALVEALVQATASSDPSLLDSMARQPAIAGELDKFLSVMAPDARTENWPLYQLLAALLAAEGQAAPRLARLTASLEDTSPSAHAVRLLTALANRTGLVPDRAMLQRLTARLRDMPALGPEERVALARLYARGGAFETAGLLLEASGLQSTTQYIPADRRNALFAGISAALGQWPDRNAARRTYTRIADALTAQQGGPPLPGADTKDRLILPPLQGGNVQ</sequence>
<evidence type="ECO:0000256" key="1">
    <source>
        <dbReference type="SAM" id="MobiDB-lite"/>
    </source>
</evidence>
<evidence type="ECO:0000313" key="4">
    <source>
        <dbReference type="Proteomes" id="UP001202281"/>
    </source>
</evidence>